<gene>
    <name evidence="2" type="ORF">PLEPLA_LOCUS45361</name>
</gene>
<organism evidence="2 3">
    <name type="scientific">Pleuronectes platessa</name>
    <name type="common">European plaice</name>
    <dbReference type="NCBI Taxonomy" id="8262"/>
    <lineage>
        <taxon>Eukaryota</taxon>
        <taxon>Metazoa</taxon>
        <taxon>Chordata</taxon>
        <taxon>Craniata</taxon>
        <taxon>Vertebrata</taxon>
        <taxon>Euteleostomi</taxon>
        <taxon>Actinopterygii</taxon>
        <taxon>Neopterygii</taxon>
        <taxon>Teleostei</taxon>
        <taxon>Neoteleostei</taxon>
        <taxon>Acanthomorphata</taxon>
        <taxon>Carangaria</taxon>
        <taxon>Pleuronectiformes</taxon>
        <taxon>Pleuronectoidei</taxon>
        <taxon>Pleuronectidae</taxon>
        <taxon>Pleuronectes</taxon>
    </lineage>
</organism>
<accession>A0A9N7VQU2</accession>
<dbReference type="Proteomes" id="UP001153269">
    <property type="component" value="Unassembled WGS sequence"/>
</dbReference>
<comment type="caution">
    <text evidence="2">The sequence shown here is derived from an EMBL/GenBank/DDBJ whole genome shotgun (WGS) entry which is preliminary data.</text>
</comment>
<protein>
    <submittedName>
        <fullName evidence="2">Uncharacterized protein</fullName>
    </submittedName>
</protein>
<dbReference type="EMBL" id="CADEAL010004347">
    <property type="protein sequence ID" value="CAB1457537.1"/>
    <property type="molecule type" value="Genomic_DNA"/>
</dbReference>
<reference evidence="2" key="1">
    <citation type="submission" date="2020-03" db="EMBL/GenBank/DDBJ databases">
        <authorList>
            <person name="Weist P."/>
        </authorList>
    </citation>
    <scope>NUCLEOTIDE SEQUENCE</scope>
</reference>
<keyword evidence="3" id="KW-1185">Reference proteome</keyword>
<dbReference type="AlphaFoldDB" id="A0A9N7VQU2"/>
<evidence type="ECO:0000256" key="1">
    <source>
        <dbReference type="SAM" id="MobiDB-lite"/>
    </source>
</evidence>
<sequence>MRPAGSFYDNLHQLAASQEESYLQSSPYETWHTVRDDTAAVKVLTTAKRRTNPLASVAGFNKPLARQRESDTFRPSFESISTKHLFECPRRRTGSPKPPGIIQQEL</sequence>
<proteinExistence type="predicted"/>
<feature type="region of interest" description="Disordered" evidence="1">
    <location>
        <begin position="85"/>
        <end position="106"/>
    </location>
</feature>
<name>A0A9N7VQU2_PLEPL</name>
<evidence type="ECO:0000313" key="2">
    <source>
        <dbReference type="EMBL" id="CAB1457537.1"/>
    </source>
</evidence>
<evidence type="ECO:0000313" key="3">
    <source>
        <dbReference type="Proteomes" id="UP001153269"/>
    </source>
</evidence>